<dbReference type="PROSITE" id="PS50977">
    <property type="entry name" value="HTH_TETR_2"/>
    <property type="match status" value="1"/>
</dbReference>
<dbReference type="SUPFAM" id="SSF46689">
    <property type="entry name" value="Homeodomain-like"/>
    <property type="match status" value="1"/>
</dbReference>
<dbReference type="InterPro" id="IPR001647">
    <property type="entry name" value="HTH_TetR"/>
</dbReference>
<dbReference type="InterPro" id="IPR050109">
    <property type="entry name" value="HTH-type_TetR-like_transc_reg"/>
</dbReference>
<dbReference type="Pfam" id="PF00440">
    <property type="entry name" value="TetR_N"/>
    <property type="match status" value="1"/>
</dbReference>
<sequence length="226" mass="24672">MSVKKTENELKALSAKAQKKRNNILGNSMRVFAKEGFGGTDVQVIADLAGVGKGTVYRHFGNKEQLFLATAKHCLEMLGQFVLKELGGEQASQQLVQQHGAIETLRQIASAVALFYQRTPQAVEIMIQERAEFRETVFPSHLMHRAENRAGVDELIKAAIDGGEIRVVDPTIATNAYSDLIYGSVISGCLEGGKSKLVARVDAAMEIFLAGLTPENSKSKRKPRNS</sequence>
<dbReference type="InterPro" id="IPR009057">
    <property type="entry name" value="Homeodomain-like_sf"/>
</dbReference>
<accession>A0A5B1CNN2</accession>
<feature type="DNA-binding region" description="H-T-H motif" evidence="2">
    <location>
        <begin position="41"/>
        <end position="60"/>
    </location>
</feature>
<proteinExistence type="predicted"/>
<reference evidence="4 5" key="1">
    <citation type="submission" date="2019-08" db="EMBL/GenBank/DDBJ databases">
        <title>Deep-cultivation of Planctomycetes and their phenomic and genomic characterization uncovers novel biology.</title>
        <authorList>
            <person name="Wiegand S."/>
            <person name="Jogler M."/>
            <person name="Boedeker C."/>
            <person name="Pinto D."/>
            <person name="Vollmers J."/>
            <person name="Rivas-Marin E."/>
            <person name="Kohn T."/>
            <person name="Peeters S.H."/>
            <person name="Heuer A."/>
            <person name="Rast P."/>
            <person name="Oberbeckmann S."/>
            <person name="Bunk B."/>
            <person name="Jeske O."/>
            <person name="Meyerdierks A."/>
            <person name="Storesund J.E."/>
            <person name="Kallscheuer N."/>
            <person name="Luecker S."/>
            <person name="Lage O.M."/>
            <person name="Pohl T."/>
            <person name="Merkel B.J."/>
            <person name="Hornburger P."/>
            <person name="Mueller R.-W."/>
            <person name="Bruemmer F."/>
            <person name="Labrenz M."/>
            <person name="Spormann A.M."/>
            <person name="Op Den Camp H."/>
            <person name="Overmann J."/>
            <person name="Amann R."/>
            <person name="Jetten M.S.M."/>
            <person name="Mascher T."/>
            <person name="Medema M.H."/>
            <person name="Devos D.P."/>
            <person name="Kaster A.-K."/>
            <person name="Ovreas L."/>
            <person name="Rohde M."/>
            <person name="Galperin M.Y."/>
            <person name="Jogler C."/>
        </authorList>
    </citation>
    <scope>NUCLEOTIDE SEQUENCE [LARGE SCALE GENOMIC DNA]</scope>
    <source>
        <strain evidence="4 5">LF1</strain>
    </source>
</reference>
<gene>
    <name evidence="4" type="primary">nicS</name>
    <name evidence="4" type="ORF">LF1_44620</name>
</gene>
<dbReference type="Gene3D" id="1.10.357.10">
    <property type="entry name" value="Tetracycline Repressor, domain 2"/>
    <property type="match status" value="1"/>
</dbReference>
<comment type="caution">
    <text evidence="4">The sequence shown here is derived from an EMBL/GenBank/DDBJ whole genome shotgun (WGS) entry which is preliminary data.</text>
</comment>
<keyword evidence="5" id="KW-1185">Reference proteome</keyword>
<protein>
    <submittedName>
        <fullName evidence="4">HTH-type transcriptional repressor NicS</fullName>
    </submittedName>
</protein>
<dbReference type="InterPro" id="IPR036271">
    <property type="entry name" value="Tet_transcr_reg_TetR-rel_C_sf"/>
</dbReference>
<evidence type="ECO:0000313" key="4">
    <source>
        <dbReference type="EMBL" id="KAA1261901.1"/>
    </source>
</evidence>
<dbReference type="AlphaFoldDB" id="A0A5B1CNN2"/>
<evidence type="ECO:0000313" key="5">
    <source>
        <dbReference type="Proteomes" id="UP000322699"/>
    </source>
</evidence>
<dbReference type="EMBL" id="VRLW01000001">
    <property type="protein sequence ID" value="KAA1261901.1"/>
    <property type="molecule type" value="Genomic_DNA"/>
</dbReference>
<dbReference type="GO" id="GO:0003700">
    <property type="term" value="F:DNA-binding transcription factor activity"/>
    <property type="evidence" value="ECO:0007669"/>
    <property type="project" value="TreeGrafter"/>
</dbReference>
<evidence type="ECO:0000259" key="3">
    <source>
        <dbReference type="PROSITE" id="PS50977"/>
    </source>
</evidence>
<feature type="domain" description="HTH tetR-type" evidence="3">
    <location>
        <begin position="18"/>
        <end position="78"/>
    </location>
</feature>
<organism evidence="4 5">
    <name type="scientific">Rubripirellula obstinata</name>
    <dbReference type="NCBI Taxonomy" id="406547"/>
    <lineage>
        <taxon>Bacteria</taxon>
        <taxon>Pseudomonadati</taxon>
        <taxon>Planctomycetota</taxon>
        <taxon>Planctomycetia</taxon>
        <taxon>Pirellulales</taxon>
        <taxon>Pirellulaceae</taxon>
        <taxon>Rubripirellula</taxon>
    </lineage>
</organism>
<dbReference type="SUPFAM" id="SSF48498">
    <property type="entry name" value="Tetracyclin repressor-like, C-terminal domain"/>
    <property type="match status" value="1"/>
</dbReference>
<dbReference type="Proteomes" id="UP000322699">
    <property type="component" value="Unassembled WGS sequence"/>
</dbReference>
<dbReference type="OrthoDB" id="268339at2"/>
<evidence type="ECO:0000256" key="2">
    <source>
        <dbReference type="PROSITE-ProRule" id="PRU00335"/>
    </source>
</evidence>
<dbReference type="PANTHER" id="PTHR30055">
    <property type="entry name" value="HTH-TYPE TRANSCRIPTIONAL REGULATOR RUTR"/>
    <property type="match status" value="1"/>
</dbReference>
<keyword evidence="1 2" id="KW-0238">DNA-binding</keyword>
<dbReference type="PRINTS" id="PR00455">
    <property type="entry name" value="HTHTETR"/>
</dbReference>
<dbReference type="GO" id="GO:0000976">
    <property type="term" value="F:transcription cis-regulatory region binding"/>
    <property type="evidence" value="ECO:0007669"/>
    <property type="project" value="TreeGrafter"/>
</dbReference>
<dbReference type="PANTHER" id="PTHR30055:SF146">
    <property type="entry name" value="HTH-TYPE TRANSCRIPTIONAL DUAL REGULATOR CECR"/>
    <property type="match status" value="1"/>
</dbReference>
<evidence type="ECO:0000256" key="1">
    <source>
        <dbReference type="ARBA" id="ARBA00023125"/>
    </source>
</evidence>
<name>A0A5B1CNN2_9BACT</name>